<evidence type="ECO:0000313" key="2">
    <source>
        <dbReference type="EMBL" id="MEF2967379.1"/>
    </source>
</evidence>
<keyword evidence="3" id="KW-1185">Reference proteome</keyword>
<dbReference type="Proteomes" id="UP001306950">
    <property type="component" value="Unassembled WGS sequence"/>
</dbReference>
<comment type="caution">
    <text evidence="2">The sequence shown here is derived from an EMBL/GenBank/DDBJ whole genome shotgun (WGS) entry which is preliminary data.</text>
</comment>
<accession>A0ABU7VWV0</accession>
<dbReference type="Gene3D" id="2.170.120.40">
    <property type="entry name" value="YbbR-like domain"/>
    <property type="match status" value="2"/>
</dbReference>
<feature type="compositionally biased region" description="Gly residues" evidence="1">
    <location>
        <begin position="431"/>
        <end position="443"/>
    </location>
</feature>
<evidence type="ECO:0000313" key="3">
    <source>
        <dbReference type="Proteomes" id="UP001306950"/>
    </source>
</evidence>
<dbReference type="Gene3D" id="2.170.120.30">
    <property type="match status" value="2"/>
</dbReference>
<protein>
    <submittedName>
        <fullName evidence="2">CdaR family protein</fullName>
    </submittedName>
</protein>
<evidence type="ECO:0000256" key="1">
    <source>
        <dbReference type="SAM" id="MobiDB-lite"/>
    </source>
</evidence>
<dbReference type="PANTHER" id="PTHR37804:SF1">
    <property type="entry name" value="CDAA REGULATORY PROTEIN CDAR"/>
    <property type="match status" value="1"/>
</dbReference>
<organism evidence="2 3">
    <name type="scientific">Paenibacillus haidiansis</name>
    <dbReference type="NCBI Taxonomy" id="1574488"/>
    <lineage>
        <taxon>Bacteria</taxon>
        <taxon>Bacillati</taxon>
        <taxon>Bacillota</taxon>
        <taxon>Bacilli</taxon>
        <taxon>Bacillales</taxon>
        <taxon>Paenibacillaceae</taxon>
        <taxon>Paenibacillus</taxon>
    </lineage>
</organism>
<feature type="compositionally biased region" description="Low complexity" evidence="1">
    <location>
        <begin position="420"/>
        <end position="430"/>
    </location>
</feature>
<reference evidence="2 3" key="1">
    <citation type="submission" date="2024-02" db="EMBL/GenBank/DDBJ databases">
        <title>A nitrogen-fixing paenibacillus bacterium.</title>
        <authorList>
            <person name="Zhang W.L."/>
            <person name="Chen S.F."/>
        </authorList>
    </citation>
    <scope>NUCLEOTIDE SEQUENCE [LARGE SCALE GENOMIC DNA]</scope>
    <source>
        <strain evidence="2 3">M1</strain>
    </source>
</reference>
<name>A0ABU7VWV0_9BACL</name>
<dbReference type="InterPro" id="IPR012505">
    <property type="entry name" value="YbbR"/>
</dbReference>
<gene>
    <name evidence="2" type="ORF">V3851_16255</name>
</gene>
<feature type="region of interest" description="Disordered" evidence="1">
    <location>
        <begin position="408"/>
        <end position="468"/>
    </location>
</feature>
<dbReference type="RefSeq" id="WP_331847602.1">
    <property type="nucleotide sequence ID" value="NZ_JAZHPZ010000008.1"/>
</dbReference>
<dbReference type="InterPro" id="IPR053154">
    <property type="entry name" value="c-di-AMP_regulator"/>
</dbReference>
<dbReference type="Pfam" id="PF07949">
    <property type="entry name" value="YbbR"/>
    <property type="match status" value="4"/>
</dbReference>
<dbReference type="PANTHER" id="PTHR37804">
    <property type="entry name" value="CDAA REGULATORY PROTEIN CDAR"/>
    <property type="match status" value="1"/>
</dbReference>
<sequence>MDKWINHNNIAKVIALVVSVMLWMMVHLDSGTPVAPTTVVNTKTIDTKIQITGFDSDKYVLYDLERDTVRLEVKGKRTDLTTNFSDYKVKLDLKGIGPGTITLPLEYELPPGVQLVSMEPSIIKVTIEAKETVDMPVTIVTTGSPADEMQLGSPIVNGAGTVKVTLPQSEIGELQKVQGTVDVTGLTESVKGKSVKLTAYDKQGQEMSNAEISPDTVDVDVPINKLYKTVPIEVRKTGQLPDGYVLSGITTNVEGVAVYGSKDVLEGISSYPVTVDLGQFQGTDETRYTVDLTPPEGFEKIEPSSVQITVTIEPAGQKLIDHIPVTLINLEDSLTEKFIDPADSEISLTVRGAKDVLDKLKAEDITATADLAGLGPGTHTIPVSVVLPEYIVLNDPNQRIEVQIELTASDKPASSVPEENNGGDAGAQNNGNGGNGGNGGNVGNGSNAVEEPAQTEDGGKGETSNAEG</sequence>
<proteinExistence type="predicted"/>
<dbReference type="EMBL" id="JAZHPZ010000008">
    <property type="protein sequence ID" value="MEF2967379.1"/>
    <property type="molecule type" value="Genomic_DNA"/>
</dbReference>